<dbReference type="Proteomes" id="UP001521137">
    <property type="component" value="Unassembled WGS sequence"/>
</dbReference>
<evidence type="ECO:0000313" key="3">
    <source>
        <dbReference type="EMBL" id="MCF2949107.1"/>
    </source>
</evidence>
<dbReference type="Gene3D" id="3.40.50.720">
    <property type="entry name" value="NAD(P)-binding Rossmann-like Domain"/>
    <property type="match status" value="1"/>
</dbReference>
<evidence type="ECO:0000313" key="4">
    <source>
        <dbReference type="Proteomes" id="UP001521137"/>
    </source>
</evidence>
<keyword evidence="4" id="KW-1185">Reference proteome</keyword>
<name>A0ABS9D807_9ALTE</name>
<dbReference type="RefSeq" id="WP_235313187.1">
    <property type="nucleotide sequence ID" value="NZ_JAKGAS010000007.1"/>
</dbReference>
<comment type="caution">
    <text evidence="3">The sequence shown here is derived from an EMBL/GenBank/DDBJ whole genome shotgun (WGS) entry which is preliminary data.</text>
</comment>
<reference evidence="3 4" key="1">
    <citation type="submission" date="2022-01" db="EMBL/GenBank/DDBJ databases">
        <title>Paraglaciecola sp. G1-23.</title>
        <authorList>
            <person name="Jin M.S."/>
            <person name="Han D.M."/>
            <person name="Kim H.M."/>
            <person name="Jeon C.O."/>
        </authorList>
    </citation>
    <scope>NUCLEOTIDE SEQUENCE [LARGE SCALE GENOMIC DNA]</scope>
    <source>
        <strain evidence="3 4">G1-23</strain>
    </source>
</reference>
<dbReference type="InterPro" id="IPR002347">
    <property type="entry name" value="SDR_fam"/>
</dbReference>
<dbReference type="SUPFAM" id="SSF51735">
    <property type="entry name" value="NAD(P)-binding Rossmann-fold domains"/>
    <property type="match status" value="1"/>
</dbReference>
<organism evidence="3 4">
    <name type="scientific">Paraglaciecola algarum</name>
    <dbReference type="NCBI Taxonomy" id="3050085"/>
    <lineage>
        <taxon>Bacteria</taxon>
        <taxon>Pseudomonadati</taxon>
        <taxon>Pseudomonadota</taxon>
        <taxon>Gammaproteobacteria</taxon>
        <taxon>Alteromonadales</taxon>
        <taxon>Alteromonadaceae</taxon>
        <taxon>Paraglaciecola</taxon>
    </lineage>
</organism>
<keyword evidence="2" id="KW-0560">Oxidoreductase</keyword>
<protein>
    <submittedName>
        <fullName evidence="3">SDR family NAD(P)-dependent oxidoreductase</fullName>
    </submittedName>
</protein>
<evidence type="ECO:0000256" key="2">
    <source>
        <dbReference type="ARBA" id="ARBA00023002"/>
    </source>
</evidence>
<keyword evidence="1" id="KW-0521">NADP</keyword>
<dbReference type="InterPro" id="IPR036291">
    <property type="entry name" value="NAD(P)-bd_dom_sf"/>
</dbReference>
<dbReference type="PANTHER" id="PTHR43544">
    <property type="entry name" value="SHORT-CHAIN DEHYDROGENASE/REDUCTASE"/>
    <property type="match status" value="1"/>
</dbReference>
<evidence type="ECO:0000256" key="1">
    <source>
        <dbReference type="ARBA" id="ARBA00022857"/>
    </source>
</evidence>
<dbReference type="EMBL" id="JAKGAS010000007">
    <property type="protein sequence ID" value="MCF2949107.1"/>
    <property type="molecule type" value="Genomic_DNA"/>
</dbReference>
<dbReference type="InterPro" id="IPR051468">
    <property type="entry name" value="Fungal_SecMetab_SDRs"/>
</dbReference>
<sequence length="235" mass="25303">MLNSKQSVVITGANRGIGLGLCSLYLHYGWQVIATHRQGAISDALQELNKQYSSDLTLVELDVCDEQSIQHFAAKVCEEWSHISVLINNAGVSIDSKFGEWNQATFLNNFNANMVGPALVIQALSGLFEHNTKVIQISTGLASLQENIGADEPFDAYAVSKISLNLLTKRLANKAQTKSAIYCAISPGWVNTDMGGPEAPTSVAEVAQQISLTIESLTLEQSGSFLDSTGATIPW</sequence>
<proteinExistence type="predicted"/>
<accession>A0ABS9D807</accession>
<dbReference type="PANTHER" id="PTHR43544:SF7">
    <property type="entry name" value="NADB-LER2"/>
    <property type="match status" value="1"/>
</dbReference>
<gene>
    <name evidence="3" type="ORF">L0668_13375</name>
</gene>
<dbReference type="PRINTS" id="PR00081">
    <property type="entry name" value="GDHRDH"/>
</dbReference>
<dbReference type="Pfam" id="PF00106">
    <property type="entry name" value="adh_short"/>
    <property type="match status" value="1"/>
</dbReference>